<reference evidence="1 2" key="1">
    <citation type="submission" date="2012-08" db="EMBL/GenBank/DDBJ databases">
        <title>Oryza genome evolution.</title>
        <authorList>
            <person name="Wing R.A."/>
        </authorList>
    </citation>
    <scope>NUCLEOTIDE SEQUENCE</scope>
</reference>
<dbReference type="PANTHER" id="PTHR33186:SF18">
    <property type="entry name" value="OS10G0136150 PROTEIN"/>
    <property type="match status" value="1"/>
</dbReference>
<dbReference type="PANTHER" id="PTHR33186">
    <property type="entry name" value="OS10G0136150 PROTEIN-RELATED"/>
    <property type="match status" value="1"/>
</dbReference>
<proteinExistence type="predicted"/>
<dbReference type="Gramene" id="LPERR08G08430.1">
    <property type="protein sequence ID" value="LPERR08G08430.1"/>
    <property type="gene ID" value="LPERR08G08430"/>
</dbReference>
<reference evidence="2" key="2">
    <citation type="submission" date="2013-12" db="EMBL/GenBank/DDBJ databases">
        <authorList>
            <person name="Yu Y."/>
            <person name="Lee S."/>
            <person name="de Baynast K."/>
            <person name="Wissotski M."/>
            <person name="Liu L."/>
            <person name="Talag J."/>
            <person name="Goicoechea J."/>
            <person name="Angelova A."/>
            <person name="Jetty R."/>
            <person name="Kudrna D."/>
            <person name="Golser W."/>
            <person name="Rivera L."/>
            <person name="Zhang J."/>
            <person name="Wing R."/>
        </authorList>
    </citation>
    <scope>NUCLEOTIDE SEQUENCE</scope>
</reference>
<dbReference type="Proteomes" id="UP000032180">
    <property type="component" value="Chromosome 8"/>
</dbReference>
<protein>
    <submittedName>
        <fullName evidence="1">Uncharacterized protein</fullName>
    </submittedName>
</protein>
<reference evidence="1" key="3">
    <citation type="submission" date="2015-04" db="UniProtKB">
        <authorList>
            <consortium name="EnsemblPlants"/>
        </authorList>
    </citation>
    <scope>IDENTIFICATION</scope>
</reference>
<dbReference type="AlphaFoldDB" id="A0A0D9X6F5"/>
<keyword evidence="2" id="KW-1185">Reference proteome</keyword>
<evidence type="ECO:0000313" key="1">
    <source>
        <dbReference type="EnsemblPlants" id="LPERR08G08430.1"/>
    </source>
</evidence>
<accession>A0A0D9X6F5</accession>
<dbReference type="EnsemblPlants" id="LPERR08G08430.1">
    <property type="protein sequence ID" value="LPERR08G08430.1"/>
    <property type="gene ID" value="LPERR08G08430"/>
</dbReference>
<sequence>MNSGKHSVLASDSGLVFASFRHPNIELWERKADSDGVTKWVTWITVELVDVLSLRSTMESLDIYKAVLLMDISGYDEESNVIHLWTNFGIFMIQLSEAGPNIINTTAM</sequence>
<name>A0A0D9X6F5_9ORYZ</name>
<organism evidence="1 2">
    <name type="scientific">Leersia perrieri</name>
    <dbReference type="NCBI Taxonomy" id="77586"/>
    <lineage>
        <taxon>Eukaryota</taxon>
        <taxon>Viridiplantae</taxon>
        <taxon>Streptophyta</taxon>
        <taxon>Embryophyta</taxon>
        <taxon>Tracheophyta</taxon>
        <taxon>Spermatophyta</taxon>
        <taxon>Magnoliopsida</taxon>
        <taxon>Liliopsida</taxon>
        <taxon>Poales</taxon>
        <taxon>Poaceae</taxon>
        <taxon>BOP clade</taxon>
        <taxon>Oryzoideae</taxon>
        <taxon>Oryzeae</taxon>
        <taxon>Oryzinae</taxon>
        <taxon>Leersia</taxon>
    </lineage>
</organism>
<dbReference type="HOGENOM" id="CLU_2227031_0_0_1"/>
<evidence type="ECO:0000313" key="2">
    <source>
        <dbReference type="Proteomes" id="UP000032180"/>
    </source>
</evidence>